<evidence type="ECO:0000259" key="3">
    <source>
        <dbReference type="Pfam" id="PF08158"/>
    </source>
</evidence>
<comment type="similarity">
    <text evidence="1">Belongs to the SDA1 family.</text>
</comment>
<dbReference type="SUPFAM" id="SSF48371">
    <property type="entry name" value="ARM repeat"/>
    <property type="match status" value="1"/>
</dbReference>
<comment type="subcellular location">
    <subcellularLocation>
        <location evidence="1">Nucleus</location>
        <location evidence="1">Nucleolus</location>
    </subcellularLocation>
</comment>
<feature type="compositionally biased region" description="Basic residues" evidence="2">
    <location>
        <begin position="751"/>
        <end position="760"/>
    </location>
</feature>
<evidence type="ECO:0000256" key="1">
    <source>
        <dbReference type="RuleBase" id="RU365057"/>
    </source>
</evidence>
<feature type="compositionally biased region" description="Basic and acidic residues" evidence="2">
    <location>
        <begin position="660"/>
        <end position="670"/>
    </location>
</feature>
<feature type="region of interest" description="Disordered" evidence="2">
    <location>
        <begin position="660"/>
        <end position="760"/>
    </location>
</feature>
<comment type="function">
    <text evidence="1">Required for 60S pre-ribosomal subunits export to the cytoplasm.</text>
</comment>
<sequence length="760" mass="83737">MTTANLLALQGSIKRDSEGYVEDFDAQLRRYRACLEIFALKPSQQPKDFGDLITFLGQVHGCYPQRMKGFAAELMQLLENSWAFLDASLRLAVMRALILMRNRAQIPATDWFPFLVRMLQCSDKTLRALMCHHFYTDIKRVNQKHRNDQLNRSVQNLLFTAVANSQEKVARKALSIIVNLWRSRVWRDARTVSIIASALVHPSMSVALPALKFFLGQDEIAEAGDDSGDEGEGAAGGTTVAAPTRADIYKATSKGTVSSKKKKKAKLQRVMATVKKASRRGQQDQAQSFAAIQLLHDPQGVAEQLLARMLRSGGERWEAKLALLQVTSRIVGTHRLLLLGLYPLLQKYLHPHQRDAPAILAVLVQACHDLVPPDTLQPVLRQVVDGFVHDRARPEVMTLGLRSVRGMCARTPLVMNPDLLQDLALYRTFREKEVASAARSLISLFRELAPGMLEKRDRGRGADITLQPMAYGSHKAIERIPGAELLEAELACGGQSDEDQSADGSESDNDDESADGDESADEVEAVEGLSDGGGLSGDESEQSLEEAEAELEDDVSEAEGDESEDDVDEAAEQQPPSAEQQSTDPSAMPSAPRDDVTAPDVPLEYGRFLTAEDFDRIRELRQQKMVDAAMAKHGLKSSSKRAKLLAAAQDDAEEALEALDHRGMEGESRVDPSTLQGRHRARKDKEARMATVLQGREGNEYGSAAGRKKQKVGGSSNKQKANRKNMPLAARRSKATKRTISKNSKAGSKNFKGRLKRSRN</sequence>
<feature type="region of interest" description="Disordered" evidence="2">
    <location>
        <begin position="494"/>
        <end position="602"/>
    </location>
</feature>
<dbReference type="PANTHER" id="PTHR12730:SF0">
    <property type="entry name" value="PROTEIN SDA1 HOMOLOG"/>
    <property type="match status" value="1"/>
</dbReference>
<keyword evidence="1" id="KW-0653">Protein transport</keyword>
<feature type="domain" description="SDA1 N-terminal" evidence="3">
    <location>
        <begin position="55"/>
        <end position="429"/>
    </location>
</feature>
<keyword evidence="1" id="KW-0690">Ribosome biogenesis</keyword>
<dbReference type="InterPro" id="IPR016024">
    <property type="entry name" value="ARM-type_fold"/>
</dbReference>
<reference evidence="4 5" key="1">
    <citation type="journal article" date="2024" name="Nat. Commun.">
        <title>Phylogenomics reveals the evolutionary origins of lichenization in chlorophyte algae.</title>
        <authorList>
            <person name="Puginier C."/>
            <person name="Libourel C."/>
            <person name="Otte J."/>
            <person name="Skaloud P."/>
            <person name="Haon M."/>
            <person name="Grisel S."/>
            <person name="Petersen M."/>
            <person name="Berrin J.G."/>
            <person name="Delaux P.M."/>
            <person name="Dal Grande F."/>
            <person name="Keller J."/>
        </authorList>
    </citation>
    <scope>NUCLEOTIDE SEQUENCE [LARGE SCALE GENOMIC DNA]</scope>
    <source>
        <strain evidence="4 5">SAG 2036</strain>
    </source>
</reference>
<dbReference type="PANTHER" id="PTHR12730">
    <property type="entry name" value="HSDA/SDA1-RELATED"/>
    <property type="match status" value="1"/>
</dbReference>
<proteinExistence type="inferred from homology"/>
<keyword evidence="1" id="KW-0813">Transport</keyword>
<comment type="caution">
    <text evidence="4">The sequence shown here is derived from an EMBL/GenBank/DDBJ whole genome shotgun (WGS) entry which is preliminary data.</text>
</comment>
<dbReference type="InterPro" id="IPR012977">
    <property type="entry name" value="SDA1_N"/>
</dbReference>
<keyword evidence="5" id="KW-1185">Reference proteome</keyword>
<protein>
    <recommendedName>
        <fullName evidence="1">Protein SDA1</fullName>
    </recommendedName>
</protein>
<gene>
    <name evidence="4" type="ORF">WJX73_001035</name>
</gene>
<evidence type="ECO:0000256" key="2">
    <source>
        <dbReference type="SAM" id="MobiDB-lite"/>
    </source>
</evidence>
<evidence type="ECO:0000313" key="5">
    <source>
        <dbReference type="Proteomes" id="UP001465755"/>
    </source>
</evidence>
<organism evidence="4 5">
    <name type="scientific">Symbiochloris irregularis</name>
    <dbReference type="NCBI Taxonomy" id="706552"/>
    <lineage>
        <taxon>Eukaryota</taxon>
        <taxon>Viridiplantae</taxon>
        <taxon>Chlorophyta</taxon>
        <taxon>core chlorophytes</taxon>
        <taxon>Trebouxiophyceae</taxon>
        <taxon>Trebouxiales</taxon>
        <taxon>Trebouxiaceae</taxon>
        <taxon>Symbiochloris</taxon>
    </lineage>
</organism>
<evidence type="ECO:0000313" key="4">
    <source>
        <dbReference type="EMBL" id="KAK9790096.1"/>
    </source>
</evidence>
<feature type="compositionally biased region" description="Acidic residues" evidence="2">
    <location>
        <begin position="538"/>
        <end position="571"/>
    </location>
</feature>
<keyword evidence="1" id="KW-0539">Nucleus</keyword>
<dbReference type="AlphaFoldDB" id="A0AAW1NL10"/>
<accession>A0AAW1NL10</accession>
<dbReference type="Proteomes" id="UP001465755">
    <property type="component" value="Unassembled WGS sequence"/>
</dbReference>
<feature type="compositionally biased region" description="Acidic residues" evidence="2">
    <location>
        <begin position="496"/>
        <end position="525"/>
    </location>
</feature>
<dbReference type="GO" id="GO:0015031">
    <property type="term" value="P:protein transport"/>
    <property type="evidence" value="ECO:0007669"/>
    <property type="project" value="UniProtKB-KW"/>
</dbReference>
<dbReference type="EMBL" id="JALJOQ010000198">
    <property type="protein sequence ID" value="KAK9790096.1"/>
    <property type="molecule type" value="Genomic_DNA"/>
</dbReference>
<dbReference type="Pfam" id="PF08158">
    <property type="entry name" value="SDA1_HEAT"/>
    <property type="match status" value="1"/>
</dbReference>
<feature type="compositionally biased region" description="Basic residues" evidence="2">
    <location>
        <begin position="731"/>
        <end position="740"/>
    </location>
</feature>
<dbReference type="InterPro" id="IPR027312">
    <property type="entry name" value="Sda1"/>
</dbReference>
<feature type="compositionally biased region" description="Low complexity" evidence="2">
    <location>
        <begin position="572"/>
        <end position="582"/>
    </location>
</feature>
<dbReference type="GO" id="GO:0005730">
    <property type="term" value="C:nucleolus"/>
    <property type="evidence" value="ECO:0007669"/>
    <property type="project" value="UniProtKB-SubCell"/>
</dbReference>
<name>A0AAW1NL10_9CHLO</name>
<dbReference type="GO" id="GO:0000055">
    <property type="term" value="P:ribosomal large subunit export from nucleus"/>
    <property type="evidence" value="ECO:0007669"/>
    <property type="project" value="UniProtKB-UniRule"/>
</dbReference>
<dbReference type="GO" id="GO:0042273">
    <property type="term" value="P:ribosomal large subunit biogenesis"/>
    <property type="evidence" value="ECO:0007669"/>
    <property type="project" value="UniProtKB-UniRule"/>
</dbReference>